<gene>
    <name evidence="2" type="ORF">GA0070214_101995</name>
</gene>
<dbReference type="AlphaFoldDB" id="A0A1C4UTB8"/>
<organism evidence="2 3">
    <name type="scientific">Micromonospora chaiyaphumensis</name>
    <dbReference type="NCBI Taxonomy" id="307119"/>
    <lineage>
        <taxon>Bacteria</taxon>
        <taxon>Bacillati</taxon>
        <taxon>Actinomycetota</taxon>
        <taxon>Actinomycetes</taxon>
        <taxon>Micromonosporales</taxon>
        <taxon>Micromonosporaceae</taxon>
        <taxon>Micromonospora</taxon>
    </lineage>
</organism>
<sequence length="75" mass="8077">MSQLPLSPREAALIDLLAQGHTDATAAQELGISKRSVSNMMRSLMDRLEVDNRFQLGAALGALNIVTAPDARRDS</sequence>
<name>A0A1C4UTB8_9ACTN</name>
<feature type="domain" description="HTH luxR-type" evidence="1">
    <location>
        <begin position="1"/>
        <end position="64"/>
    </location>
</feature>
<dbReference type="InterPro" id="IPR016032">
    <property type="entry name" value="Sig_transdc_resp-reg_C-effctor"/>
</dbReference>
<dbReference type="PROSITE" id="PS50043">
    <property type="entry name" value="HTH_LUXR_2"/>
    <property type="match status" value="1"/>
</dbReference>
<dbReference type="InterPro" id="IPR000792">
    <property type="entry name" value="Tscrpt_reg_LuxR_C"/>
</dbReference>
<dbReference type="GO" id="GO:0006355">
    <property type="term" value="P:regulation of DNA-templated transcription"/>
    <property type="evidence" value="ECO:0007669"/>
    <property type="project" value="InterPro"/>
</dbReference>
<dbReference type="EMBL" id="FMCS01000001">
    <property type="protein sequence ID" value="SCE74946.1"/>
    <property type="molecule type" value="Genomic_DNA"/>
</dbReference>
<dbReference type="RefSeq" id="WP_091259396.1">
    <property type="nucleotide sequence ID" value="NZ_FMCS01000001.1"/>
</dbReference>
<dbReference type="GO" id="GO:0003677">
    <property type="term" value="F:DNA binding"/>
    <property type="evidence" value="ECO:0007669"/>
    <property type="project" value="InterPro"/>
</dbReference>
<evidence type="ECO:0000313" key="2">
    <source>
        <dbReference type="EMBL" id="SCE74946.1"/>
    </source>
</evidence>
<dbReference type="SUPFAM" id="SSF46894">
    <property type="entry name" value="C-terminal effector domain of the bipartite response regulators"/>
    <property type="match status" value="1"/>
</dbReference>
<evidence type="ECO:0000259" key="1">
    <source>
        <dbReference type="PROSITE" id="PS50043"/>
    </source>
</evidence>
<dbReference type="PRINTS" id="PR00038">
    <property type="entry name" value="HTHLUXR"/>
</dbReference>
<dbReference type="Proteomes" id="UP000199629">
    <property type="component" value="Unassembled WGS sequence"/>
</dbReference>
<dbReference type="InterPro" id="IPR036388">
    <property type="entry name" value="WH-like_DNA-bd_sf"/>
</dbReference>
<keyword evidence="3" id="KW-1185">Reference proteome</keyword>
<dbReference type="SMART" id="SM00421">
    <property type="entry name" value="HTH_LUXR"/>
    <property type="match status" value="1"/>
</dbReference>
<reference evidence="3" key="1">
    <citation type="submission" date="2016-06" db="EMBL/GenBank/DDBJ databases">
        <authorList>
            <person name="Varghese N."/>
            <person name="Submissions Spin"/>
        </authorList>
    </citation>
    <scope>NUCLEOTIDE SEQUENCE [LARGE SCALE GENOMIC DNA]</scope>
    <source>
        <strain evidence="3">DSM 45246</strain>
    </source>
</reference>
<dbReference type="Pfam" id="PF00196">
    <property type="entry name" value="GerE"/>
    <property type="match status" value="1"/>
</dbReference>
<proteinExistence type="predicted"/>
<evidence type="ECO:0000313" key="3">
    <source>
        <dbReference type="Proteomes" id="UP000199629"/>
    </source>
</evidence>
<protein>
    <submittedName>
        <fullName evidence="2">Regulatory protein, luxR family</fullName>
    </submittedName>
</protein>
<dbReference type="Gene3D" id="1.10.10.10">
    <property type="entry name" value="Winged helix-like DNA-binding domain superfamily/Winged helix DNA-binding domain"/>
    <property type="match status" value="1"/>
</dbReference>
<accession>A0A1C4UTB8</accession>